<dbReference type="GO" id="GO:0000977">
    <property type="term" value="F:RNA polymerase II transcription regulatory region sequence-specific DNA binding"/>
    <property type="evidence" value="ECO:0007669"/>
    <property type="project" value="TreeGrafter"/>
</dbReference>
<dbReference type="Gene3D" id="4.10.280.10">
    <property type="entry name" value="Helix-loop-helix DNA-binding domain"/>
    <property type="match status" value="1"/>
</dbReference>
<dbReference type="EMBL" id="JBBCAQ010000036">
    <property type="protein sequence ID" value="KAK7576259.1"/>
    <property type="molecule type" value="Genomic_DNA"/>
</dbReference>
<keyword evidence="5" id="KW-1185">Reference proteome</keyword>
<gene>
    <name evidence="4" type="ORF">V9T40_012545</name>
</gene>
<dbReference type="InterPro" id="IPR036638">
    <property type="entry name" value="HLH_DNA-bd_sf"/>
</dbReference>
<feature type="compositionally biased region" description="Polar residues" evidence="2">
    <location>
        <begin position="87"/>
        <end position="101"/>
    </location>
</feature>
<reference evidence="4 5" key="1">
    <citation type="submission" date="2024-03" db="EMBL/GenBank/DDBJ databases">
        <title>Adaptation during the transition from Ophiocordyceps entomopathogen to insect associate is accompanied by gene loss and intensified selection.</title>
        <authorList>
            <person name="Ward C.M."/>
            <person name="Onetto C.A."/>
            <person name="Borneman A.R."/>
        </authorList>
    </citation>
    <scope>NUCLEOTIDE SEQUENCE [LARGE SCALE GENOMIC DNA]</scope>
    <source>
        <strain evidence="4">AWRI1</strain>
        <tissue evidence="4">Single Adult Female</tissue>
    </source>
</reference>
<dbReference type="SUPFAM" id="SSF47459">
    <property type="entry name" value="HLH, helix-loop-helix DNA-binding domain"/>
    <property type="match status" value="1"/>
</dbReference>
<feature type="compositionally biased region" description="Gly residues" evidence="2">
    <location>
        <begin position="70"/>
        <end position="80"/>
    </location>
</feature>
<dbReference type="InterPro" id="IPR050283">
    <property type="entry name" value="E-box_TF_Regulators"/>
</dbReference>
<comment type="caution">
    <text evidence="4">The sequence shown here is derived from an EMBL/GenBank/DDBJ whole genome shotgun (WGS) entry which is preliminary data.</text>
</comment>
<evidence type="ECO:0000259" key="3">
    <source>
        <dbReference type="PROSITE" id="PS50888"/>
    </source>
</evidence>
<feature type="domain" description="BHLH" evidence="3">
    <location>
        <begin position="121"/>
        <end position="174"/>
    </location>
</feature>
<dbReference type="PANTHER" id="PTHR23349">
    <property type="entry name" value="BASIC HELIX-LOOP-HELIX TRANSCRIPTION FACTOR, TWIST"/>
    <property type="match status" value="1"/>
</dbReference>
<evidence type="ECO:0000313" key="5">
    <source>
        <dbReference type="Proteomes" id="UP001367676"/>
    </source>
</evidence>
<dbReference type="GO" id="GO:0046983">
    <property type="term" value="F:protein dimerization activity"/>
    <property type="evidence" value="ECO:0007669"/>
    <property type="project" value="InterPro"/>
</dbReference>
<organism evidence="4 5">
    <name type="scientific">Parthenolecanium corni</name>
    <dbReference type="NCBI Taxonomy" id="536013"/>
    <lineage>
        <taxon>Eukaryota</taxon>
        <taxon>Metazoa</taxon>
        <taxon>Ecdysozoa</taxon>
        <taxon>Arthropoda</taxon>
        <taxon>Hexapoda</taxon>
        <taxon>Insecta</taxon>
        <taxon>Pterygota</taxon>
        <taxon>Neoptera</taxon>
        <taxon>Paraneoptera</taxon>
        <taxon>Hemiptera</taxon>
        <taxon>Sternorrhyncha</taxon>
        <taxon>Coccoidea</taxon>
        <taxon>Coccidae</taxon>
        <taxon>Parthenolecanium</taxon>
    </lineage>
</organism>
<dbReference type="CDD" id="cd11418">
    <property type="entry name" value="bHLH_TS_ASCL"/>
    <property type="match status" value="1"/>
</dbReference>
<proteinExistence type="predicted"/>
<dbReference type="PROSITE" id="PS50888">
    <property type="entry name" value="BHLH"/>
    <property type="match status" value="1"/>
</dbReference>
<dbReference type="PANTHER" id="PTHR23349:SF108">
    <property type="entry name" value="BHLH DOMAIN-CONTAINING PROTEIN"/>
    <property type="match status" value="1"/>
</dbReference>
<feature type="region of interest" description="Disordered" evidence="2">
    <location>
        <begin position="47"/>
        <end position="130"/>
    </location>
</feature>
<dbReference type="GO" id="GO:0032502">
    <property type="term" value="P:developmental process"/>
    <property type="evidence" value="ECO:0007669"/>
    <property type="project" value="TreeGrafter"/>
</dbReference>
<dbReference type="Pfam" id="PF00010">
    <property type="entry name" value="HLH"/>
    <property type="match status" value="1"/>
</dbReference>
<evidence type="ECO:0000256" key="1">
    <source>
        <dbReference type="ARBA" id="ARBA00023125"/>
    </source>
</evidence>
<dbReference type="InterPro" id="IPR011598">
    <property type="entry name" value="bHLH_dom"/>
</dbReference>
<dbReference type="AlphaFoldDB" id="A0AAN9XZI9"/>
<protein>
    <recommendedName>
        <fullName evidence="3">BHLH domain-containing protein</fullName>
    </recommendedName>
</protein>
<keyword evidence="1" id="KW-0238">DNA-binding</keyword>
<sequence length="220" mass="24458">MSAGIQRNDTQQYCTLDDAASKSLSHNYVQFSPTSTSDWWAIKSEVDSPKETGGWSSDSDSSQQTIIYGSGNGSTGGDGSLEGLQSGDCSSIGLSSTTNDDMTGKKKKKSKESNAHGKPSQVVQRRNARERKRVEAVNNAFQNLRRVVPVEENKSKRMSKVKTLQLAIEYINKLENLLKLTTQHTNDSDLIADFLSDFQQQQQLVKMEPDYLRLSSYSFD</sequence>
<accession>A0AAN9XZI9</accession>
<dbReference type="SMART" id="SM00353">
    <property type="entry name" value="HLH"/>
    <property type="match status" value="1"/>
</dbReference>
<evidence type="ECO:0000256" key="2">
    <source>
        <dbReference type="SAM" id="MobiDB-lite"/>
    </source>
</evidence>
<name>A0AAN9XZI9_9HEMI</name>
<dbReference type="GO" id="GO:0000981">
    <property type="term" value="F:DNA-binding transcription factor activity, RNA polymerase II-specific"/>
    <property type="evidence" value="ECO:0007669"/>
    <property type="project" value="TreeGrafter"/>
</dbReference>
<evidence type="ECO:0000313" key="4">
    <source>
        <dbReference type="EMBL" id="KAK7576259.1"/>
    </source>
</evidence>
<dbReference type="Proteomes" id="UP001367676">
    <property type="component" value="Unassembled WGS sequence"/>
</dbReference>